<accession>A0ABD3QH47</accession>
<comment type="caution">
    <text evidence="1">The sequence shown here is derived from an EMBL/GenBank/DDBJ whole genome shotgun (WGS) entry which is preliminary data.</text>
</comment>
<name>A0ABD3QH47_9STRA</name>
<dbReference type="EMBL" id="JABMIG020000043">
    <property type="protein sequence ID" value="KAL3798831.1"/>
    <property type="molecule type" value="Genomic_DNA"/>
</dbReference>
<evidence type="ECO:0000313" key="2">
    <source>
        <dbReference type="Proteomes" id="UP001516023"/>
    </source>
</evidence>
<sequence>MRSFPDDTLDEAAAACLVRMNSQALSIDECQQASEALFAILSETTTDDFNKKIEVFAAMQTFKPTMANLAIPLASESDSDTLSPLQCYIRAHCVEYFEATLSDVSPSISSADFKNSSRNQQQRGRRSPIVIGRIGIRCVYCKHCPYNLRASQSTSFPSNLDKIYSAVVMWQCRHAPHCREMPKHVRAHLSTLKRGGGNGLAGGTSRNELWSTSARDLGLVNTSNGIRYLPPGHKCSSFTGDQGESKKCELTKVNQIAARNSGSDATSKSATLITPKPARPWVVSPDESVISSDRNDAYNHLILDSQLVSVRDAAPAYIAVAFAQFKRCHLTSEDQAGPYKSRDVGFLGLCCKWCEDEPGRSGRYFPNKSRSLSQTTTVKAIVNHVCSCAKCPKYISDAVLALSPEIEPTKQAASASGGTIKGSRLLSTNEYGSKAQFFENVWNRLHGNAPLATNNIDSSAMVGNIELNLFRPIQNSVGPVMEYESLQERNILVHNERRVSVCVEGLTATSLGARHSKKKRTCN</sequence>
<organism evidence="1 2">
    <name type="scientific">Cyclotella cryptica</name>
    <dbReference type="NCBI Taxonomy" id="29204"/>
    <lineage>
        <taxon>Eukaryota</taxon>
        <taxon>Sar</taxon>
        <taxon>Stramenopiles</taxon>
        <taxon>Ochrophyta</taxon>
        <taxon>Bacillariophyta</taxon>
        <taxon>Coscinodiscophyceae</taxon>
        <taxon>Thalassiosirophycidae</taxon>
        <taxon>Stephanodiscales</taxon>
        <taxon>Stephanodiscaceae</taxon>
        <taxon>Cyclotella</taxon>
    </lineage>
</organism>
<gene>
    <name evidence="1" type="ORF">HJC23_004619</name>
</gene>
<keyword evidence="2" id="KW-1185">Reference proteome</keyword>
<dbReference type="Proteomes" id="UP001516023">
    <property type="component" value="Unassembled WGS sequence"/>
</dbReference>
<evidence type="ECO:0000313" key="1">
    <source>
        <dbReference type="EMBL" id="KAL3798831.1"/>
    </source>
</evidence>
<reference evidence="1 2" key="1">
    <citation type="journal article" date="2020" name="G3 (Bethesda)">
        <title>Improved Reference Genome for Cyclotella cryptica CCMP332, a Model for Cell Wall Morphogenesis, Salinity Adaptation, and Lipid Production in Diatoms (Bacillariophyta).</title>
        <authorList>
            <person name="Roberts W.R."/>
            <person name="Downey K.M."/>
            <person name="Ruck E.C."/>
            <person name="Traller J.C."/>
            <person name="Alverson A.J."/>
        </authorList>
    </citation>
    <scope>NUCLEOTIDE SEQUENCE [LARGE SCALE GENOMIC DNA]</scope>
    <source>
        <strain evidence="1 2">CCMP332</strain>
    </source>
</reference>
<protein>
    <submittedName>
        <fullName evidence="1">Uncharacterized protein</fullName>
    </submittedName>
</protein>
<proteinExistence type="predicted"/>
<dbReference type="AlphaFoldDB" id="A0ABD3QH47"/>